<sequence>MRFGQCCSHHAASTYGSVQHDTDCSGARHRSHTNRAAANTNTNRYAISNRYAIADTNPSTDTDAHPSADDTDPYTNTDANASDAYWSERDLWGYDFEQGNYITDPPADYCSGQYFSCVSSFENGTGYVVQCGDGLCSKSGGHKGSCSKHRGEQAIPYSH</sequence>
<feature type="region of interest" description="Disordered" evidence="1">
    <location>
        <begin position="16"/>
        <end position="40"/>
    </location>
</feature>
<proteinExistence type="predicted"/>
<feature type="region of interest" description="Disordered" evidence="1">
    <location>
        <begin position="139"/>
        <end position="159"/>
    </location>
</feature>
<evidence type="ECO:0000256" key="1">
    <source>
        <dbReference type="SAM" id="MobiDB-lite"/>
    </source>
</evidence>
<reference evidence="2" key="1">
    <citation type="submission" date="2020-10" db="EMBL/GenBank/DDBJ databases">
        <title>Taxonomic study of unclassified bacteria belonging to the class Ktedonobacteria.</title>
        <authorList>
            <person name="Yabe S."/>
            <person name="Wang C.M."/>
            <person name="Zheng Y."/>
            <person name="Sakai Y."/>
            <person name="Cavaletti L."/>
            <person name="Monciardini P."/>
            <person name="Donadio S."/>
        </authorList>
    </citation>
    <scope>NUCLEOTIDE SEQUENCE</scope>
    <source>
        <strain evidence="2">ID150040</strain>
    </source>
</reference>
<organism evidence="2 3">
    <name type="scientific">Reticulibacter mediterranei</name>
    <dbReference type="NCBI Taxonomy" id="2778369"/>
    <lineage>
        <taxon>Bacteria</taxon>
        <taxon>Bacillati</taxon>
        <taxon>Chloroflexota</taxon>
        <taxon>Ktedonobacteria</taxon>
        <taxon>Ktedonobacterales</taxon>
        <taxon>Reticulibacteraceae</taxon>
        <taxon>Reticulibacter</taxon>
    </lineage>
</organism>
<gene>
    <name evidence="2" type="ORF">KSF_042880</name>
</gene>
<dbReference type="EMBL" id="BNJK01000001">
    <property type="protein sequence ID" value="GHO94240.1"/>
    <property type="molecule type" value="Genomic_DNA"/>
</dbReference>
<evidence type="ECO:0000313" key="2">
    <source>
        <dbReference type="EMBL" id="GHO94240.1"/>
    </source>
</evidence>
<name>A0A8J3N3I7_9CHLR</name>
<accession>A0A8J3N3I7</accession>
<evidence type="ECO:0000313" key="3">
    <source>
        <dbReference type="Proteomes" id="UP000597444"/>
    </source>
</evidence>
<feature type="region of interest" description="Disordered" evidence="1">
    <location>
        <begin position="55"/>
        <end position="80"/>
    </location>
</feature>
<comment type="caution">
    <text evidence="2">The sequence shown here is derived from an EMBL/GenBank/DDBJ whole genome shotgun (WGS) entry which is preliminary data.</text>
</comment>
<keyword evidence="3" id="KW-1185">Reference proteome</keyword>
<protein>
    <submittedName>
        <fullName evidence="2">Uncharacterized protein</fullName>
    </submittedName>
</protein>
<dbReference type="AlphaFoldDB" id="A0A8J3N3I7"/>
<dbReference type="Proteomes" id="UP000597444">
    <property type="component" value="Unassembled WGS sequence"/>
</dbReference>